<dbReference type="PROSITE" id="PS01117">
    <property type="entry name" value="HTH_MARR_1"/>
    <property type="match status" value="1"/>
</dbReference>
<dbReference type="InterPro" id="IPR036390">
    <property type="entry name" value="WH_DNA-bd_sf"/>
</dbReference>
<evidence type="ECO:0000313" key="5">
    <source>
        <dbReference type="EMBL" id="QEN05275.1"/>
    </source>
</evidence>
<name>A0A5C1QB38_9SPIO</name>
<dbReference type="PANTHER" id="PTHR42756">
    <property type="entry name" value="TRANSCRIPTIONAL REGULATOR, MARR"/>
    <property type="match status" value="1"/>
</dbReference>
<dbReference type="PROSITE" id="PS50995">
    <property type="entry name" value="HTH_MARR_2"/>
    <property type="match status" value="1"/>
</dbReference>
<dbReference type="PRINTS" id="PR00598">
    <property type="entry name" value="HTHMARR"/>
</dbReference>
<dbReference type="InterPro" id="IPR036388">
    <property type="entry name" value="WH-like_DNA-bd_sf"/>
</dbReference>
<keyword evidence="2" id="KW-0238">DNA-binding</keyword>
<dbReference type="EMBL" id="CP035807">
    <property type="protein sequence ID" value="QEN05275.1"/>
    <property type="molecule type" value="Genomic_DNA"/>
</dbReference>
<evidence type="ECO:0000256" key="3">
    <source>
        <dbReference type="ARBA" id="ARBA00023163"/>
    </source>
</evidence>
<dbReference type="InterPro" id="IPR000835">
    <property type="entry name" value="HTH_MarR-typ"/>
</dbReference>
<sequence length="144" mass="17003">MEKKKIIGRDISILHRHKNRYGDTVFKEFNLNNTQAEALLYLNRFPGANLKEINNYFMINKASITKIVNHLEILGYVSRRYNKQDKRECGVYLTDSGIELIPELINRLQKWENMLLSNIESRDVEKLRDLLFQMVENITVMGLK</sequence>
<evidence type="ECO:0000256" key="2">
    <source>
        <dbReference type="ARBA" id="ARBA00023125"/>
    </source>
</evidence>
<organism evidence="5 6">
    <name type="scientific">Thiospirochaeta perfilievii</name>
    <dbReference type="NCBI Taxonomy" id="252967"/>
    <lineage>
        <taxon>Bacteria</taxon>
        <taxon>Pseudomonadati</taxon>
        <taxon>Spirochaetota</taxon>
        <taxon>Spirochaetia</taxon>
        <taxon>Spirochaetales</taxon>
        <taxon>Spirochaetaceae</taxon>
        <taxon>Thiospirochaeta</taxon>
    </lineage>
</organism>
<dbReference type="Pfam" id="PF01047">
    <property type="entry name" value="MarR"/>
    <property type="match status" value="1"/>
</dbReference>
<dbReference type="GO" id="GO:0003677">
    <property type="term" value="F:DNA binding"/>
    <property type="evidence" value="ECO:0007669"/>
    <property type="project" value="UniProtKB-KW"/>
</dbReference>
<reference evidence="5 6" key="1">
    <citation type="submission" date="2019-02" db="EMBL/GenBank/DDBJ databases">
        <authorList>
            <person name="Fomenkov A."/>
            <person name="Dubinina G."/>
            <person name="Grabovich M."/>
            <person name="Vincze T."/>
            <person name="Roberts R.J."/>
        </authorList>
    </citation>
    <scope>NUCLEOTIDE SEQUENCE [LARGE SCALE GENOMIC DNA]</scope>
    <source>
        <strain evidence="5 6">P</strain>
    </source>
</reference>
<evidence type="ECO:0000256" key="1">
    <source>
        <dbReference type="ARBA" id="ARBA00023015"/>
    </source>
</evidence>
<feature type="domain" description="HTH marR-type" evidence="4">
    <location>
        <begin position="4"/>
        <end position="136"/>
    </location>
</feature>
<dbReference type="Proteomes" id="UP000323824">
    <property type="component" value="Chromosome"/>
</dbReference>
<dbReference type="AlphaFoldDB" id="A0A5C1QB38"/>
<dbReference type="SMART" id="SM00347">
    <property type="entry name" value="HTH_MARR"/>
    <property type="match status" value="1"/>
</dbReference>
<evidence type="ECO:0000313" key="6">
    <source>
        <dbReference type="Proteomes" id="UP000323824"/>
    </source>
</evidence>
<gene>
    <name evidence="5" type="ORF">EW093_11305</name>
</gene>
<proteinExistence type="predicted"/>
<dbReference type="PANTHER" id="PTHR42756:SF1">
    <property type="entry name" value="TRANSCRIPTIONAL REPRESSOR OF EMRAB OPERON"/>
    <property type="match status" value="1"/>
</dbReference>
<dbReference type="OrthoDB" id="369628at2"/>
<dbReference type="Gene3D" id="1.10.10.10">
    <property type="entry name" value="Winged helix-like DNA-binding domain superfamily/Winged helix DNA-binding domain"/>
    <property type="match status" value="1"/>
</dbReference>
<dbReference type="KEGG" id="sper:EW093_11305"/>
<dbReference type="SUPFAM" id="SSF46785">
    <property type="entry name" value="Winged helix' DNA-binding domain"/>
    <property type="match status" value="1"/>
</dbReference>
<keyword evidence="1" id="KW-0805">Transcription regulation</keyword>
<keyword evidence="6" id="KW-1185">Reference proteome</keyword>
<accession>A0A5C1QB38</accession>
<dbReference type="GO" id="GO:0003700">
    <property type="term" value="F:DNA-binding transcription factor activity"/>
    <property type="evidence" value="ECO:0007669"/>
    <property type="project" value="InterPro"/>
</dbReference>
<reference evidence="5 6" key="2">
    <citation type="submission" date="2019-09" db="EMBL/GenBank/DDBJ databases">
        <title>Complete Genome Sequence and Methylome Analysis of free living Spirochaetas.</title>
        <authorList>
            <person name="Leshcheva N."/>
            <person name="Mikheeva N."/>
        </authorList>
    </citation>
    <scope>NUCLEOTIDE SEQUENCE [LARGE SCALE GENOMIC DNA]</scope>
    <source>
        <strain evidence="5 6">P</strain>
    </source>
</reference>
<dbReference type="RefSeq" id="WP_149568513.1">
    <property type="nucleotide sequence ID" value="NZ_CP035807.1"/>
</dbReference>
<keyword evidence="3" id="KW-0804">Transcription</keyword>
<dbReference type="InterPro" id="IPR023187">
    <property type="entry name" value="Tscrpt_reg_MarR-type_CS"/>
</dbReference>
<evidence type="ECO:0000259" key="4">
    <source>
        <dbReference type="PROSITE" id="PS50995"/>
    </source>
</evidence>
<protein>
    <submittedName>
        <fullName evidence="5">MarR family transcriptional regulator</fullName>
    </submittedName>
</protein>